<name>A0ABU6C9S7_9ACTN</name>
<protein>
    <submittedName>
        <fullName evidence="2">GNAT family N-acetyltransferase</fullName>
    </submittedName>
</protein>
<dbReference type="CDD" id="cd04301">
    <property type="entry name" value="NAT_SF"/>
    <property type="match status" value="1"/>
</dbReference>
<organism evidence="2 3">
    <name type="scientific">Streptomyces kunmingensis</name>
    <dbReference type="NCBI Taxonomy" id="68225"/>
    <lineage>
        <taxon>Bacteria</taxon>
        <taxon>Bacillati</taxon>
        <taxon>Actinomycetota</taxon>
        <taxon>Actinomycetes</taxon>
        <taxon>Kitasatosporales</taxon>
        <taxon>Streptomycetaceae</taxon>
        <taxon>Streptomyces</taxon>
    </lineage>
</organism>
<dbReference type="PROSITE" id="PS51186">
    <property type="entry name" value="GNAT"/>
    <property type="match status" value="1"/>
</dbReference>
<dbReference type="Gene3D" id="3.40.630.30">
    <property type="match status" value="1"/>
</dbReference>
<accession>A0ABU6C9S7</accession>
<dbReference type="EMBL" id="JAOZYB010000090">
    <property type="protein sequence ID" value="MEB3961377.1"/>
    <property type="molecule type" value="Genomic_DNA"/>
</dbReference>
<evidence type="ECO:0000313" key="3">
    <source>
        <dbReference type="Proteomes" id="UP001352223"/>
    </source>
</evidence>
<gene>
    <name evidence="2" type="ORF">OKJ48_14135</name>
</gene>
<keyword evidence="3" id="KW-1185">Reference proteome</keyword>
<evidence type="ECO:0000259" key="1">
    <source>
        <dbReference type="PROSITE" id="PS51186"/>
    </source>
</evidence>
<proteinExistence type="predicted"/>
<comment type="caution">
    <text evidence="2">The sequence shown here is derived from an EMBL/GenBank/DDBJ whole genome shotgun (WGS) entry which is preliminary data.</text>
</comment>
<reference evidence="2 3" key="1">
    <citation type="submission" date="2022-10" db="EMBL/GenBank/DDBJ databases">
        <authorList>
            <person name="Xie J."/>
            <person name="Shen N."/>
        </authorList>
    </citation>
    <scope>NUCLEOTIDE SEQUENCE [LARGE SCALE GENOMIC DNA]</scope>
    <source>
        <strain evidence="2 3">DSM 41681</strain>
    </source>
</reference>
<dbReference type="RefSeq" id="WP_324768644.1">
    <property type="nucleotide sequence ID" value="NZ_BAAATS010000040.1"/>
</dbReference>
<feature type="domain" description="N-acetyltransferase" evidence="1">
    <location>
        <begin position="5"/>
        <end position="170"/>
    </location>
</feature>
<dbReference type="InterPro" id="IPR016181">
    <property type="entry name" value="Acyl_CoA_acyltransferase"/>
</dbReference>
<dbReference type="Pfam" id="PF00583">
    <property type="entry name" value="Acetyltransf_1"/>
    <property type="match status" value="1"/>
</dbReference>
<sequence length="194" mass="20778">MNDAVRVRLIADRDWTAITALEARAYSRLGLTEGQAALRAWRDTSPDTCFALYAGRQLGGYVLALPYPHGAYPDLRRARSAAGRTAVPTRNLHLHDLVIAPELRRRGLARHLLRHLCAAARSRAYDRVSLVSVGGTEAFWSARGFTPHPGVVAPGGEYGANAVYMSLSLKTSAVEVSGVGVSGAEVSGARVPCL</sequence>
<dbReference type="InterPro" id="IPR000182">
    <property type="entry name" value="GNAT_dom"/>
</dbReference>
<dbReference type="SUPFAM" id="SSF55729">
    <property type="entry name" value="Acyl-CoA N-acyltransferases (Nat)"/>
    <property type="match status" value="1"/>
</dbReference>
<dbReference type="Proteomes" id="UP001352223">
    <property type="component" value="Unassembled WGS sequence"/>
</dbReference>
<evidence type="ECO:0000313" key="2">
    <source>
        <dbReference type="EMBL" id="MEB3961377.1"/>
    </source>
</evidence>